<name>A0ABU3GMV4_9MICO</name>
<feature type="region of interest" description="Disordered" evidence="1">
    <location>
        <begin position="29"/>
        <end position="66"/>
    </location>
</feature>
<sequence>MRRHQPSRGSRLLLLALSPVVVVTLAACAPGSSPAPSEPATSSAAAPRPSGSATPTPTAAADSAEARLPDFTSVMDAVWRDSASVKGRVYVDALVAAGFPKKAMQVTEDETSIGNPADSIQFSVRIGDECLVGQVGPSVAKPTALVMPGLADGACLLGQTRSIDW</sequence>
<evidence type="ECO:0000259" key="3">
    <source>
        <dbReference type="Pfam" id="PF22504"/>
    </source>
</evidence>
<feature type="compositionally biased region" description="Low complexity" evidence="1">
    <location>
        <begin position="29"/>
        <end position="63"/>
    </location>
</feature>
<keyword evidence="5" id="KW-1185">Reference proteome</keyword>
<feature type="chain" id="PRO_5046432749" description="DUF6993 domain-containing protein" evidence="2">
    <location>
        <begin position="30"/>
        <end position="165"/>
    </location>
</feature>
<comment type="caution">
    <text evidence="4">The sequence shown here is derived from an EMBL/GenBank/DDBJ whole genome shotgun (WGS) entry which is preliminary data.</text>
</comment>
<dbReference type="Pfam" id="PF22504">
    <property type="entry name" value="DUF6993"/>
    <property type="match status" value="1"/>
</dbReference>
<keyword evidence="2" id="KW-0732">Signal</keyword>
<dbReference type="InterPro" id="IPR054262">
    <property type="entry name" value="DUF6993"/>
</dbReference>
<dbReference type="EMBL" id="JAUZVT010000002">
    <property type="protein sequence ID" value="MDT3331216.1"/>
    <property type="molecule type" value="Genomic_DNA"/>
</dbReference>
<evidence type="ECO:0000313" key="4">
    <source>
        <dbReference type="EMBL" id="MDT3331216.1"/>
    </source>
</evidence>
<dbReference type="Proteomes" id="UP001262835">
    <property type="component" value="Unassembled WGS sequence"/>
</dbReference>
<evidence type="ECO:0000256" key="1">
    <source>
        <dbReference type="SAM" id="MobiDB-lite"/>
    </source>
</evidence>
<feature type="domain" description="DUF6993" evidence="3">
    <location>
        <begin position="76"/>
        <end position="159"/>
    </location>
</feature>
<feature type="signal peptide" evidence="2">
    <location>
        <begin position="1"/>
        <end position="29"/>
    </location>
</feature>
<proteinExistence type="predicted"/>
<protein>
    <recommendedName>
        <fullName evidence="3">DUF6993 domain-containing protein</fullName>
    </recommendedName>
</protein>
<dbReference type="PROSITE" id="PS51257">
    <property type="entry name" value="PROKAR_LIPOPROTEIN"/>
    <property type="match status" value="1"/>
</dbReference>
<evidence type="ECO:0000313" key="5">
    <source>
        <dbReference type="Proteomes" id="UP001262835"/>
    </source>
</evidence>
<organism evidence="4 5">
    <name type="scientific">Microbacterium aquilitoris</name>
    <dbReference type="NCBI Taxonomy" id="3067307"/>
    <lineage>
        <taxon>Bacteria</taxon>
        <taxon>Bacillati</taxon>
        <taxon>Actinomycetota</taxon>
        <taxon>Actinomycetes</taxon>
        <taxon>Micrococcales</taxon>
        <taxon>Microbacteriaceae</taxon>
        <taxon>Microbacterium</taxon>
    </lineage>
</organism>
<dbReference type="RefSeq" id="WP_311856792.1">
    <property type="nucleotide sequence ID" value="NZ_JAUZVT010000002.1"/>
</dbReference>
<gene>
    <name evidence="4" type="ORF">Q9S78_11095</name>
</gene>
<evidence type="ECO:0000256" key="2">
    <source>
        <dbReference type="SAM" id="SignalP"/>
    </source>
</evidence>
<accession>A0ABU3GMV4</accession>
<reference evidence="4 5" key="1">
    <citation type="submission" date="2023-08" db="EMBL/GenBank/DDBJ databases">
        <title>Microbacterium aquilitoris sp. nov. and Microbacterium gwkjibeachense sp. nov., isolated from beach.</title>
        <authorList>
            <person name="Lee S.D."/>
            <person name="Yang H."/>
            <person name="Kim I."/>
        </authorList>
    </citation>
    <scope>NUCLEOTIDE SEQUENCE [LARGE SCALE GENOMIC DNA]</scope>
    <source>
        <strain evidence="4 5">KSW-18</strain>
    </source>
</reference>